<dbReference type="InterPro" id="IPR016039">
    <property type="entry name" value="Thiolase-like"/>
</dbReference>
<accession>A0A1W6L648</accession>
<dbReference type="RefSeq" id="WP_085749954.1">
    <property type="nucleotide sequence ID" value="NZ_BSPR01000008.1"/>
</dbReference>
<dbReference type="Gene3D" id="3.40.47.10">
    <property type="match status" value="1"/>
</dbReference>
<keyword evidence="5" id="KW-1185">Reference proteome</keyword>
<dbReference type="GO" id="GO:0016746">
    <property type="term" value="F:acyltransferase activity"/>
    <property type="evidence" value="ECO:0007669"/>
    <property type="project" value="UniProtKB-KW"/>
</dbReference>
<dbReference type="Proteomes" id="UP000193427">
    <property type="component" value="Chromosome"/>
</dbReference>
<name>A0A1W6L648_9BURK</name>
<dbReference type="Pfam" id="PF18313">
    <property type="entry name" value="TLP1_add_C"/>
    <property type="match status" value="1"/>
</dbReference>
<protein>
    <submittedName>
        <fullName evidence="4">Uncharacterized protein</fullName>
    </submittedName>
</protein>
<dbReference type="SUPFAM" id="SSF53901">
    <property type="entry name" value="Thiolase-like"/>
    <property type="match status" value="1"/>
</dbReference>
<evidence type="ECO:0000256" key="2">
    <source>
        <dbReference type="ARBA" id="ARBA00022679"/>
    </source>
</evidence>
<dbReference type="KEGG" id="rgu:A4W93_07075"/>
<dbReference type="STRING" id="946333.A4W93_07075"/>
<organism evidence="4 5">
    <name type="scientific">Piscinibacter gummiphilus</name>
    <dbReference type="NCBI Taxonomy" id="946333"/>
    <lineage>
        <taxon>Bacteria</taxon>
        <taxon>Pseudomonadati</taxon>
        <taxon>Pseudomonadota</taxon>
        <taxon>Betaproteobacteria</taxon>
        <taxon>Burkholderiales</taxon>
        <taxon>Sphaerotilaceae</taxon>
        <taxon>Piscinibacter</taxon>
    </lineage>
</organism>
<dbReference type="Gene3D" id="2.40.50.840">
    <property type="match status" value="1"/>
</dbReference>
<proteinExistence type="inferred from homology"/>
<dbReference type="PANTHER" id="PTHR18919">
    <property type="entry name" value="ACETYL-COA C-ACYLTRANSFERASE"/>
    <property type="match status" value="1"/>
</dbReference>
<evidence type="ECO:0000313" key="5">
    <source>
        <dbReference type="Proteomes" id="UP000193427"/>
    </source>
</evidence>
<comment type="similarity">
    <text evidence="1">Belongs to the thiolase-like superfamily. Thiolase family.</text>
</comment>
<keyword evidence="3" id="KW-0012">Acyltransferase</keyword>
<evidence type="ECO:0000313" key="4">
    <source>
        <dbReference type="EMBL" id="ARN19692.1"/>
    </source>
</evidence>
<dbReference type="AlphaFoldDB" id="A0A1W6L648"/>
<reference evidence="4 5" key="1">
    <citation type="submission" date="2016-04" db="EMBL/GenBank/DDBJ databases">
        <title>Complete genome sequence of natural rubber-degrading, novel Gram-negative bacterium, Rhizobacter gummiphilus strain NS21.</title>
        <authorList>
            <person name="Tabata M."/>
            <person name="Kasai D."/>
            <person name="Fukuda M."/>
        </authorList>
    </citation>
    <scope>NUCLEOTIDE SEQUENCE [LARGE SCALE GENOMIC DNA]</scope>
    <source>
        <strain evidence="4 5">NS21</strain>
    </source>
</reference>
<dbReference type="OrthoDB" id="4470569at2"/>
<keyword evidence="2" id="KW-0808">Transferase</keyword>
<sequence length="491" mass="52693">MIRTPVIVGVGEITHREKDPALGLEPLVLMAQALRAAATDAGIAATAVDSLDVVCEHSWPYDDVCGRLSAWLEMMPRHRAYAPAGGESPVRLIHEAALRIARGESDVAVVVGAEAGHTVAAARKVRLALPWTPRDPNARLLKGSDLCHPVAVAHGVTTPTTVYPFYENATLAAWGQTPREAMADAAALWSRCSEVAEQNPHAWSRQRFSPDDVATPSDRNRLIAWPYTLRQVANPLVNMGAAVLLTHAAHARALGIPEHRMVPVLGGARANEARDFLARPDYRGSTAQDAVLSALMERAGPFDLQELYSCFPVVPKMARRTLRLDPAAPTTATGGLSFFGAPLNNYMTHAAAALVRALRERPGQRALLYGQGEYVTKHHALVLGRGTPFLDDEPAAQQAADATRGPAPDLVLDHVGDAVLETFTVVYDRDGHPEAGVVIALTPGGQRLMARVPPDDSATLATLTGLDRSPVGRRGRTAPAPDSLLRWTFEP</sequence>
<gene>
    <name evidence="4" type="ORF">A4W93_07075</name>
</gene>
<evidence type="ECO:0000256" key="3">
    <source>
        <dbReference type="ARBA" id="ARBA00023315"/>
    </source>
</evidence>
<dbReference type="PANTHER" id="PTHR18919:SF139">
    <property type="entry name" value="THIOLASE-LIKE PROTEIN TYPE 1 ADDITIONAL C-TERMINAL DOMAIN-CONTAINING PROTEIN"/>
    <property type="match status" value="1"/>
</dbReference>
<dbReference type="InterPro" id="IPR040771">
    <property type="entry name" value="TLP1_add_C"/>
</dbReference>
<evidence type="ECO:0000256" key="1">
    <source>
        <dbReference type="ARBA" id="ARBA00010982"/>
    </source>
</evidence>
<dbReference type="EMBL" id="CP015118">
    <property type="protein sequence ID" value="ARN19692.1"/>
    <property type="molecule type" value="Genomic_DNA"/>
</dbReference>